<gene>
    <name evidence="5" type="ORF">ACFQO8_13005</name>
</gene>
<feature type="domain" description="ABC transporter" evidence="4">
    <location>
        <begin position="319"/>
        <end position="537"/>
    </location>
</feature>
<dbReference type="PANTHER" id="PTHR42855">
    <property type="entry name" value="ABC TRANSPORTER ATP-BINDING SUBUNIT"/>
    <property type="match status" value="1"/>
</dbReference>
<dbReference type="InterPro" id="IPR037118">
    <property type="entry name" value="Val-tRNA_synth_C_sf"/>
</dbReference>
<evidence type="ECO:0000256" key="3">
    <source>
        <dbReference type="SAM" id="Coils"/>
    </source>
</evidence>
<dbReference type="EMBL" id="JBHTCE010000003">
    <property type="protein sequence ID" value="MFC7391053.1"/>
    <property type="molecule type" value="Genomic_DNA"/>
</dbReference>
<dbReference type="CDD" id="cd03221">
    <property type="entry name" value="ABCF_EF-3"/>
    <property type="match status" value="2"/>
</dbReference>
<evidence type="ECO:0000256" key="2">
    <source>
        <dbReference type="ARBA" id="ARBA00022840"/>
    </source>
</evidence>
<comment type="caution">
    <text evidence="5">The sequence shown here is derived from an EMBL/GenBank/DDBJ whole genome shotgun (WGS) entry which is preliminary data.</text>
</comment>
<keyword evidence="2 5" id="KW-0067">ATP-binding</keyword>
<evidence type="ECO:0000259" key="4">
    <source>
        <dbReference type="PROSITE" id="PS50893"/>
    </source>
</evidence>
<dbReference type="Gene3D" id="3.40.50.300">
    <property type="entry name" value="P-loop containing nucleotide triphosphate hydrolases"/>
    <property type="match status" value="2"/>
</dbReference>
<evidence type="ECO:0000313" key="5">
    <source>
        <dbReference type="EMBL" id="MFC7391053.1"/>
    </source>
</evidence>
<dbReference type="SMART" id="SM00382">
    <property type="entry name" value="AAA"/>
    <property type="match status" value="2"/>
</dbReference>
<accession>A0ABW2PNK8</accession>
<dbReference type="InterPro" id="IPR051309">
    <property type="entry name" value="ABCF_ATPase"/>
</dbReference>
<name>A0ABW2PNK8_9BACL</name>
<dbReference type="Gene3D" id="1.10.287.380">
    <property type="entry name" value="Valyl-tRNA synthetase, C-terminal domain"/>
    <property type="match status" value="1"/>
</dbReference>
<dbReference type="RefSeq" id="WP_214790573.1">
    <property type="nucleotide sequence ID" value="NZ_JANIEL010000120.1"/>
</dbReference>
<dbReference type="InterPro" id="IPR032524">
    <property type="entry name" value="ABC_tran_C"/>
</dbReference>
<dbReference type="InterPro" id="IPR017871">
    <property type="entry name" value="ABC_transporter-like_CS"/>
</dbReference>
<keyword evidence="1" id="KW-0547">Nucleotide-binding</keyword>
<keyword evidence="6" id="KW-1185">Reference proteome</keyword>
<evidence type="ECO:0000256" key="1">
    <source>
        <dbReference type="ARBA" id="ARBA00022741"/>
    </source>
</evidence>
<sequence length="632" mass="71840">MSLLMIEGIHKEFADKVLFDDVTMTIHPGDRIGIIGVNGSGKSTFMKIIAGAETADRGTMQHPNDYRIRYLTQTVQFDEGQTILDALFTSDTPSVQALKQFERARQALEADPTSEQLLERFMKAQQAVDAADAWETEAKLKSILNRLGLPDVSVDVNALSGGQQKRVALAAALLDEADLLLLDEPTNELDADTIAWLETMLADYRGAILLITHDRYFLNRVTNHILEIADGTSYFYNGNYELFLEKRAERKARAQSMEQKRQNILRRELAWLRRGAKARTTKQKARIQRVEDLKHQESLAEEESLDVSVGSRRLGKKVIEVEDLSFGYDDSLLIQQFNWIFGRRERYGIVGPNGSGKSTLMNLLAKRLEPTSGTIVHGETVHLGYYGQQVEFEDESRRVIDEIERIAKVIYTPDGETITAGQMLERFLFSPDAQYKPITKLSGGEKRRLVLLRILMDEPNVLFLDEPTNDLDTETLSVLEDYLESFPGTVIAVSHDRYFLDRIAGQLIAFEDGTIQVYHAEYSDYLTMRQEEARQVKKEKEPKEKKERAKSEVVKFTFKEQKEWDTIEEDIAALEEQIEAQEATLATAGSDLGKVNELYATIASLKETLDAKMERWTYLSEIDEQIQAQKKG</sequence>
<organism evidence="5 6">
    <name type="scientific">Exiguobacterium aestuarii</name>
    <dbReference type="NCBI Taxonomy" id="273527"/>
    <lineage>
        <taxon>Bacteria</taxon>
        <taxon>Bacillati</taxon>
        <taxon>Bacillota</taxon>
        <taxon>Bacilli</taxon>
        <taxon>Bacillales</taxon>
        <taxon>Bacillales Family XII. Incertae Sedis</taxon>
        <taxon>Exiguobacterium</taxon>
    </lineage>
</organism>
<dbReference type="Pfam" id="PF12848">
    <property type="entry name" value="ABC_tran_Xtn"/>
    <property type="match status" value="1"/>
</dbReference>
<dbReference type="InterPro" id="IPR003439">
    <property type="entry name" value="ABC_transporter-like_ATP-bd"/>
</dbReference>
<feature type="coiled-coil region" evidence="3">
    <location>
        <begin position="564"/>
        <end position="615"/>
    </location>
</feature>
<dbReference type="PROSITE" id="PS50893">
    <property type="entry name" value="ABC_TRANSPORTER_2"/>
    <property type="match status" value="2"/>
</dbReference>
<reference evidence="6" key="1">
    <citation type="journal article" date="2019" name="Int. J. Syst. Evol. Microbiol.">
        <title>The Global Catalogue of Microorganisms (GCM) 10K type strain sequencing project: providing services to taxonomists for standard genome sequencing and annotation.</title>
        <authorList>
            <consortium name="The Broad Institute Genomics Platform"/>
            <consortium name="The Broad Institute Genome Sequencing Center for Infectious Disease"/>
            <person name="Wu L."/>
            <person name="Ma J."/>
        </authorList>
    </citation>
    <scope>NUCLEOTIDE SEQUENCE [LARGE SCALE GENOMIC DNA]</scope>
    <source>
        <strain evidence="6">CCUG 55590</strain>
    </source>
</reference>
<dbReference type="Pfam" id="PF16326">
    <property type="entry name" value="ABC_tran_CTD"/>
    <property type="match status" value="1"/>
</dbReference>
<proteinExistence type="predicted"/>
<dbReference type="InterPro" id="IPR027417">
    <property type="entry name" value="P-loop_NTPase"/>
</dbReference>
<dbReference type="InterPro" id="IPR032781">
    <property type="entry name" value="ABC_tran_Xtn"/>
</dbReference>
<dbReference type="SUPFAM" id="SSF52540">
    <property type="entry name" value="P-loop containing nucleoside triphosphate hydrolases"/>
    <property type="match status" value="2"/>
</dbReference>
<dbReference type="Pfam" id="PF00005">
    <property type="entry name" value="ABC_tran"/>
    <property type="match status" value="2"/>
</dbReference>
<dbReference type="Proteomes" id="UP001596439">
    <property type="component" value="Unassembled WGS sequence"/>
</dbReference>
<feature type="domain" description="ABC transporter" evidence="4">
    <location>
        <begin position="4"/>
        <end position="255"/>
    </location>
</feature>
<dbReference type="GO" id="GO:0005524">
    <property type="term" value="F:ATP binding"/>
    <property type="evidence" value="ECO:0007669"/>
    <property type="project" value="UniProtKB-KW"/>
</dbReference>
<evidence type="ECO:0000313" key="6">
    <source>
        <dbReference type="Proteomes" id="UP001596439"/>
    </source>
</evidence>
<dbReference type="PROSITE" id="PS00211">
    <property type="entry name" value="ABC_TRANSPORTER_1"/>
    <property type="match status" value="2"/>
</dbReference>
<protein>
    <submittedName>
        <fullName evidence="5">ABC-F family ATP-binding cassette domain-containing protein</fullName>
    </submittedName>
</protein>
<dbReference type="PANTHER" id="PTHR42855:SF1">
    <property type="entry name" value="ABC TRANSPORTER DOMAIN-CONTAINING PROTEIN"/>
    <property type="match status" value="1"/>
</dbReference>
<dbReference type="InterPro" id="IPR003593">
    <property type="entry name" value="AAA+_ATPase"/>
</dbReference>
<keyword evidence="3" id="KW-0175">Coiled coil</keyword>